<dbReference type="FunFam" id="3.30.420.40:FF:000144">
    <property type="entry name" value="Molecular chaperone HscC"/>
    <property type="match status" value="1"/>
</dbReference>
<dbReference type="RefSeq" id="WP_109836024.1">
    <property type="nucleotide sequence ID" value="NZ_QGKM01000004.1"/>
</dbReference>
<reference evidence="5 6" key="1">
    <citation type="submission" date="2018-05" db="EMBL/GenBank/DDBJ databases">
        <title>Leucothrix arctica sp. nov., isolated from Arctic seawater.</title>
        <authorList>
            <person name="Choi A."/>
            <person name="Baek K."/>
        </authorList>
    </citation>
    <scope>NUCLEOTIDE SEQUENCE [LARGE SCALE GENOMIC DNA]</scope>
    <source>
        <strain evidence="5 6">JCM 18388</strain>
    </source>
</reference>
<dbReference type="Proteomes" id="UP000245539">
    <property type="component" value="Unassembled WGS sequence"/>
</dbReference>
<sequence length="566" mass="63363">MTILGIDLGTTNSACAVWRDGTVELIPNALGDFLTPSAIYIDQDNQVHVGKVGRERAVTHPQATAQVFKRYMGTHKVIRLQGKDYSAVELSSFVLKRLKEDAEKHLSETITQAVISVPAYFNDTQRKATKQAGEMAGLYVERLVNEPTAAAIAYGLHEKPEHSQFMVLDLGGGTFDVSIMEYFSGVLEVHASSGDNFLGGEDFLELLVDHYLEQIKTTRKKTKPQDLQKIQIQMERVKRELNAVEKVVVEPILESNYETVTISREQFAKISDVLLSRLQQPIETTLRDANICPADLDEVILVGGATRMQSLRSIVARMFRRLPMANLDPDLVVAMGAGIQAGLKARDQALDDVVLTDVCPYTLGTGIINDADISGTQGDLFSPILERNSVIPASRVSSFFTVHNNQKELEFNIYQGESRLVKNNIALGSITVAVPKNKKGQEGAEVRFSYDMNGLLEVDIKVLSTGETYYKMIQNAPGELSEQALAESRKKLALLKFHPREQETNQLLIARAERLFESRLAEQRQMIQGNLRWFEEILEKQNVRDIEQAQLDFAEFLDSLEQDRLF</sequence>
<dbReference type="InterPro" id="IPR043129">
    <property type="entry name" value="ATPase_NBD"/>
</dbReference>
<proteinExistence type="inferred from homology"/>
<evidence type="ECO:0000256" key="4">
    <source>
        <dbReference type="RuleBase" id="RU003322"/>
    </source>
</evidence>
<dbReference type="InterPro" id="IPR018181">
    <property type="entry name" value="Heat_shock_70_CS"/>
</dbReference>
<dbReference type="Gene3D" id="2.60.34.10">
    <property type="entry name" value="Substrate Binding Domain Of DNAk, Chain A, domain 1"/>
    <property type="match status" value="1"/>
</dbReference>
<accession>A0A317CP98</accession>
<comment type="similarity">
    <text evidence="1 4">Belongs to the heat shock protein 70 family.</text>
</comment>
<dbReference type="SUPFAM" id="SSF100920">
    <property type="entry name" value="Heat shock protein 70kD (HSP70), peptide-binding domain"/>
    <property type="match status" value="1"/>
</dbReference>
<dbReference type="InterPro" id="IPR029047">
    <property type="entry name" value="HSP70_peptide-bd_sf"/>
</dbReference>
<dbReference type="SUPFAM" id="SSF53067">
    <property type="entry name" value="Actin-like ATPase domain"/>
    <property type="match status" value="2"/>
</dbReference>
<gene>
    <name evidence="5" type="ORF">DKW60_02165</name>
</gene>
<comment type="caution">
    <text evidence="5">The sequence shown here is derived from an EMBL/GenBank/DDBJ whole genome shotgun (WGS) entry which is preliminary data.</text>
</comment>
<dbReference type="Gene3D" id="3.90.640.10">
    <property type="entry name" value="Actin, Chain A, domain 4"/>
    <property type="match status" value="1"/>
</dbReference>
<dbReference type="PANTHER" id="PTHR19375">
    <property type="entry name" value="HEAT SHOCK PROTEIN 70KDA"/>
    <property type="match status" value="1"/>
</dbReference>
<dbReference type="AlphaFoldDB" id="A0A317CP98"/>
<name>A0A317CP98_9GAMM</name>
<dbReference type="OrthoDB" id="9766019at2"/>
<protein>
    <submittedName>
        <fullName evidence="5">Molecular chaperone HscC</fullName>
    </submittedName>
</protein>
<evidence type="ECO:0000313" key="6">
    <source>
        <dbReference type="Proteomes" id="UP000245539"/>
    </source>
</evidence>
<keyword evidence="2 4" id="KW-0547">Nucleotide-binding</keyword>
<dbReference type="PROSITE" id="PS00297">
    <property type="entry name" value="HSP70_1"/>
    <property type="match status" value="1"/>
</dbReference>
<dbReference type="InterPro" id="IPR013126">
    <property type="entry name" value="Hsp_70_fam"/>
</dbReference>
<evidence type="ECO:0000256" key="3">
    <source>
        <dbReference type="ARBA" id="ARBA00022840"/>
    </source>
</evidence>
<organism evidence="5 6">
    <name type="scientific">Leucothrix pacifica</name>
    <dbReference type="NCBI Taxonomy" id="1247513"/>
    <lineage>
        <taxon>Bacteria</taxon>
        <taxon>Pseudomonadati</taxon>
        <taxon>Pseudomonadota</taxon>
        <taxon>Gammaproteobacteria</taxon>
        <taxon>Thiotrichales</taxon>
        <taxon>Thiotrichaceae</taxon>
        <taxon>Leucothrix</taxon>
    </lineage>
</organism>
<dbReference type="PRINTS" id="PR00301">
    <property type="entry name" value="HEATSHOCK70"/>
</dbReference>
<keyword evidence="3 4" id="KW-0067">ATP-binding</keyword>
<evidence type="ECO:0000256" key="2">
    <source>
        <dbReference type="ARBA" id="ARBA00022741"/>
    </source>
</evidence>
<dbReference type="PROSITE" id="PS00329">
    <property type="entry name" value="HSP70_2"/>
    <property type="match status" value="1"/>
</dbReference>
<evidence type="ECO:0000313" key="5">
    <source>
        <dbReference type="EMBL" id="PWR00379.1"/>
    </source>
</evidence>
<dbReference type="Gene3D" id="3.30.420.40">
    <property type="match status" value="2"/>
</dbReference>
<dbReference type="Pfam" id="PF00012">
    <property type="entry name" value="HSP70"/>
    <property type="match status" value="2"/>
</dbReference>
<keyword evidence="6" id="KW-1185">Reference proteome</keyword>
<evidence type="ECO:0000256" key="1">
    <source>
        <dbReference type="ARBA" id="ARBA00007381"/>
    </source>
</evidence>
<dbReference type="EMBL" id="QGKM01000004">
    <property type="protein sequence ID" value="PWR00379.1"/>
    <property type="molecule type" value="Genomic_DNA"/>
</dbReference>
<dbReference type="GO" id="GO:0140662">
    <property type="term" value="F:ATP-dependent protein folding chaperone"/>
    <property type="evidence" value="ECO:0007669"/>
    <property type="project" value="InterPro"/>
</dbReference>
<dbReference type="GO" id="GO:0005524">
    <property type="term" value="F:ATP binding"/>
    <property type="evidence" value="ECO:0007669"/>
    <property type="project" value="UniProtKB-KW"/>
</dbReference>